<comment type="similarity">
    <text evidence="1">Belongs to the TRAFAC class OBG-HflX-like GTPase superfamily. OBG GTPase family.</text>
</comment>
<keyword evidence="2" id="KW-0690">Ribosome biogenesis</keyword>
<evidence type="ECO:0000313" key="7">
    <source>
        <dbReference type="Proteomes" id="UP000035642"/>
    </source>
</evidence>
<dbReference type="Gene3D" id="2.70.210.12">
    <property type="entry name" value="GTP1/OBG domain"/>
    <property type="match status" value="1"/>
</dbReference>
<evidence type="ECO:0000256" key="1">
    <source>
        <dbReference type="ARBA" id="ARBA00007699"/>
    </source>
</evidence>
<dbReference type="Gene3D" id="3.40.50.300">
    <property type="entry name" value="P-loop containing nucleotide triphosphate hydrolases"/>
    <property type="match status" value="1"/>
</dbReference>
<dbReference type="PRINTS" id="PR00326">
    <property type="entry name" value="GTP1OBG"/>
</dbReference>
<dbReference type="FunFam" id="2.70.210.12:FF:000001">
    <property type="entry name" value="GTPase Obg"/>
    <property type="match status" value="1"/>
</dbReference>
<dbReference type="PANTHER" id="PTHR11702">
    <property type="entry name" value="DEVELOPMENTALLY REGULATED GTP-BINDING PROTEIN-RELATED"/>
    <property type="match status" value="1"/>
</dbReference>
<dbReference type="GO" id="GO:0005739">
    <property type="term" value="C:mitochondrion"/>
    <property type="evidence" value="ECO:0007669"/>
    <property type="project" value="TreeGrafter"/>
</dbReference>
<dbReference type="WBParaSite" id="ACAC_0000074501-mRNA-1">
    <property type="protein sequence ID" value="ACAC_0000074501-mRNA-1"/>
    <property type="gene ID" value="ACAC_0000074501"/>
</dbReference>
<dbReference type="NCBIfam" id="NF008956">
    <property type="entry name" value="PRK12299.1"/>
    <property type="match status" value="1"/>
</dbReference>
<dbReference type="SUPFAM" id="SSF52540">
    <property type="entry name" value="P-loop containing nucleoside triphosphate hydrolases"/>
    <property type="match status" value="1"/>
</dbReference>
<reference evidence="8" key="2">
    <citation type="submission" date="2017-02" db="UniProtKB">
        <authorList>
            <consortium name="WormBaseParasite"/>
        </authorList>
    </citation>
    <scope>IDENTIFICATION</scope>
</reference>
<dbReference type="SUPFAM" id="SSF82051">
    <property type="entry name" value="Obg GTP-binding protein N-terminal domain"/>
    <property type="match status" value="1"/>
</dbReference>
<dbReference type="PROSITE" id="PS51883">
    <property type="entry name" value="OBG"/>
    <property type="match status" value="1"/>
</dbReference>
<proteinExistence type="inferred from homology"/>
<organism evidence="7 8">
    <name type="scientific">Angiostrongylus cantonensis</name>
    <name type="common">Rat lungworm</name>
    <dbReference type="NCBI Taxonomy" id="6313"/>
    <lineage>
        <taxon>Eukaryota</taxon>
        <taxon>Metazoa</taxon>
        <taxon>Ecdysozoa</taxon>
        <taxon>Nematoda</taxon>
        <taxon>Chromadorea</taxon>
        <taxon>Rhabditida</taxon>
        <taxon>Rhabditina</taxon>
        <taxon>Rhabditomorpha</taxon>
        <taxon>Strongyloidea</taxon>
        <taxon>Metastrongylidae</taxon>
        <taxon>Angiostrongylus</taxon>
    </lineage>
</organism>
<dbReference type="InterPro" id="IPR031167">
    <property type="entry name" value="G_OBG"/>
</dbReference>
<evidence type="ECO:0000256" key="2">
    <source>
        <dbReference type="ARBA" id="ARBA00022517"/>
    </source>
</evidence>
<keyword evidence="4" id="KW-0342">GTP-binding</keyword>
<evidence type="ECO:0000259" key="5">
    <source>
        <dbReference type="PROSITE" id="PS51710"/>
    </source>
</evidence>
<protein>
    <submittedName>
        <fullName evidence="8">OBG-type G domain-containing protein</fullName>
    </submittedName>
</protein>
<dbReference type="GO" id="GO:0005525">
    <property type="term" value="F:GTP binding"/>
    <property type="evidence" value="ECO:0007669"/>
    <property type="project" value="UniProtKB-KW"/>
</dbReference>
<feature type="domain" description="OBG-type G" evidence="5">
    <location>
        <begin position="194"/>
        <end position="361"/>
    </location>
</feature>
<dbReference type="GO" id="GO:0000287">
    <property type="term" value="F:magnesium ion binding"/>
    <property type="evidence" value="ECO:0007669"/>
    <property type="project" value="InterPro"/>
</dbReference>
<dbReference type="Pfam" id="PF01926">
    <property type="entry name" value="MMR_HSR1"/>
    <property type="match status" value="1"/>
</dbReference>
<dbReference type="InterPro" id="IPR006073">
    <property type="entry name" value="GTP-bd"/>
</dbReference>
<keyword evidence="7" id="KW-1185">Reference proteome</keyword>
<dbReference type="Proteomes" id="UP000035642">
    <property type="component" value="Unassembled WGS sequence"/>
</dbReference>
<feature type="domain" description="Obg" evidence="6">
    <location>
        <begin position="39"/>
        <end position="193"/>
    </location>
</feature>
<dbReference type="InterPro" id="IPR014100">
    <property type="entry name" value="GTP-bd_Obg/CgtA"/>
</dbReference>
<dbReference type="InterPro" id="IPR036726">
    <property type="entry name" value="GTP1_OBG_dom_sf"/>
</dbReference>
<dbReference type="InterPro" id="IPR027417">
    <property type="entry name" value="P-loop_NTPase"/>
</dbReference>
<evidence type="ECO:0000256" key="3">
    <source>
        <dbReference type="ARBA" id="ARBA00022741"/>
    </source>
</evidence>
<evidence type="ECO:0000259" key="6">
    <source>
        <dbReference type="PROSITE" id="PS51883"/>
    </source>
</evidence>
<dbReference type="NCBIfam" id="TIGR02729">
    <property type="entry name" value="Obg_CgtA"/>
    <property type="match status" value="1"/>
</dbReference>
<dbReference type="InterPro" id="IPR006169">
    <property type="entry name" value="GTP1_OBG_dom"/>
</dbReference>
<dbReference type="InterPro" id="IPR045086">
    <property type="entry name" value="OBG_GTPase"/>
</dbReference>
<dbReference type="PIRSF" id="PIRSF002401">
    <property type="entry name" value="GTP_bd_Obg/CgtA"/>
    <property type="match status" value="1"/>
</dbReference>
<keyword evidence="3" id="KW-0547">Nucleotide-binding</keyword>
<dbReference type="AlphaFoldDB" id="A0A0K0CU80"/>
<reference evidence="7" key="1">
    <citation type="submission" date="2012-09" db="EMBL/GenBank/DDBJ databases">
        <authorList>
            <person name="Martin A.A."/>
        </authorList>
    </citation>
    <scope>NUCLEOTIDE SEQUENCE</scope>
</reference>
<dbReference type="Pfam" id="PF01018">
    <property type="entry name" value="GTP1_OBG"/>
    <property type="match status" value="1"/>
</dbReference>
<evidence type="ECO:0000313" key="8">
    <source>
        <dbReference type="WBParaSite" id="ACAC_0000074501-mRNA-1"/>
    </source>
</evidence>
<dbReference type="GO" id="GO:0003924">
    <property type="term" value="F:GTPase activity"/>
    <property type="evidence" value="ECO:0007669"/>
    <property type="project" value="InterPro"/>
</dbReference>
<dbReference type="CDD" id="cd01898">
    <property type="entry name" value="Obg"/>
    <property type="match status" value="1"/>
</dbReference>
<evidence type="ECO:0000256" key="4">
    <source>
        <dbReference type="ARBA" id="ARBA00023134"/>
    </source>
</evidence>
<sequence length="366" mass="40512">MNNAPSVNPFSQRFTASSCLGGVPVLVIDLKKKNPVQAETFVDYRRVRCIAGNGGNGMVSFFRGYRKPFGGPDGGDGGNGGHVLFRACSHIKDLSHLRSVEKADRGEFGSSKSCHGKSAEHLEIPVPIGTLFKNDGKIVFELPREGDIFLGARGGAGGHGNQFYVSNEVRKPFKFEVGGKGEEIVYDVEMRVIATAGLVGFPNAGKSSLLRAVSRAKPKVASYPFTTLKPHIGVVHYDDFEQVAVTDIPGLIEGAHEDRGLGVSFLKHIERCRCLFYILDVTLGDFRQQFELLRTELEEYKEGLSVRPTAIVFNKIDLDEKGIVPLSHLFYLFPQYRTFFVSAKKRVGLEDLLIYLREEHDKTTQL</sequence>
<dbReference type="PANTHER" id="PTHR11702:SF31">
    <property type="entry name" value="MITOCHONDRIAL RIBOSOME-ASSOCIATED GTPASE 2"/>
    <property type="match status" value="1"/>
</dbReference>
<dbReference type="STRING" id="6313.A0A0K0CU80"/>
<dbReference type="PROSITE" id="PS51710">
    <property type="entry name" value="G_OBG"/>
    <property type="match status" value="1"/>
</dbReference>
<dbReference type="GO" id="GO:0042254">
    <property type="term" value="P:ribosome biogenesis"/>
    <property type="evidence" value="ECO:0007669"/>
    <property type="project" value="UniProtKB-UniRule"/>
</dbReference>
<accession>A0A0K0CU80</accession>
<name>A0A0K0CU80_ANGCA</name>